<dbReference type="EMBL" id="QXGF01000029">
    <property type="protein sequence ID" value="KAE8949168.1"/>
    <property type="molecule type" value="Genomic_DNA"/>
</dbReference>
<dbReference type="EMBL" id="QXGE01000136">
    <property type="protein sequence ID" value="KAE9323068.1"/>
    <property type="molecule type" value="Genomic_DNA"/>
</dbReference>
<evidence type="ECO:0000313" key="8">
    <source>
        <dbReference type="Proteomes" id="UP000433483"/>
    </source>
</evidence>
<dbReference type="Proteomes" id="UP000429523">
    <property type="component" value="Unassembled WGS sequence"/>
</dbReference>
<dbReference type="PANTHER" id="PTHR24559">
    <property type="entry name" value="TRANSPOSON TY3-I GAG-POL POLYPROTEIN"/>
    <property type="match status" value="1"/>
</dbReference>
<dbReference type="AlphaFoldDB" id="A0A6A3G5G0"/>
<keyword evidence="8" id="KW-1185">Reference proteome</keyword>
<dbReference type="Gene3D" id="3.10.10.10">
    <property type="entry name" value="HIV Type 1 Reverse Transcriptase, subunit A, domain 1"/>
    <property type="match status" value="1"/>
</dbReference>
<protein>
    <recommendedName>
        <fullName evidence="13">Reverse transcriptase domain-containing protein</fullName>
    </recommendedName>
</protein>
<evidence type="ECO:0000313" key="6">
    <source>
        <dbReference type="EMBL" id="KAE9323068.1"/>
    </source>
</evidence>
<reference evidence="7 8" key="1">
    <citation type="submission" date="2018-08" db="EMBL/GenBank/DDBJ databases">
        <title>Genomic investigation of the strawberry pathogen Phytophthora fragariae indicates pathogenicity is determined by transcriptional variation in three key races.</title>
        <authorList>
            <person name="Adams T.M."/>
            <person name="Armitage A.D."/>
            <person name="Sobczyk M.K."/>
            <person name="Bates H.J."/>
            <person name="Dunwell J.M."/>
            <person name="Nellist C.F."/>
            <person name="Harrison R.J."/>
        </authorList>
    </citation>
    <scope>NUCLEOTIDE SEQUENCE [LARGE SCALE GENOMIC DNA]</scope>
    <source>
        <strain evidence="6 9">A4</strain>
        <strain evidence="5 10">BC-1</strain>
        <strain evidence="4 8">NOV-27</strain>
        <strain evidence="3 11">NOV-5</strain>
        <strain evidence="2 12">NOV-71</strain>
        <strain evidence="1 7">NOV-9</strain>
    </source>
</reference>
<dbReference type="Proteomes" id="UP000433483">
    <property type="component" value="Unassembled WGS sequence"/>
</dbReference>
<evidence type="ECO:0000313" key="2">
    <source>
        <dbReference type="EMBL" id="KAE9130437.1"/>
    </source>
</evidence>
<evidence type="ECO:0000313" key="7">
    <source>
        <dbReference type="Proteomes" id="UP000429523"/>
    </source>
</evidence>
<evidence type="ECO:0000313" key="5">
    <source>
        <dbReference type="EMBL" id="KAE9256967.1"/>
    </source>
</evidence>
<gene>
    <name evidence="6" type="ORF">PF001_g4086</name>
    <name evidence="5" type="ORF">PF002_g1482</name>
    <name evidence="4" type="ORF">PF005_g3585</name>
    <name evidence="3" type="ORF">PF006_g948</name>
    <name evidence="2" type="ORF">PF007_g4515</name>
    <name evidence="1" type="ORF">PF009_g1282</name>
</gene>
<name>A0A6A3G5G0_9STRA</name>
<evidence type="ECO:0000313" key="1">
    <source>
        <dbReference type="EMBL" id="KAE8949168.1"/>
    </source>
</evidence>
<proteinExistence type="predicted"/>
<evidence type="ECO:0000313" key="11">
    <source>
        <dbReference type="Proteomes" id="UP000440732"/>
    </source>
</evidence>
<organism evidence="1 7">
    <name type="scientific">Phytophthora fragariae</name>
    <dbReference type="NCBI Taxonomy" id="53985"/>
    <lineage>
        <taxon>Eukaryota</taxon>
        <taxon>Sar</taxon>
        <taxon>Stramenopiles</taxon>
        <taxon>Oomycota</taxon>
        <taxon>Peronosporomycetes</taxon>
        <taxon>Peronosporales</taxon>
        <taxon>Peronosporaceae</taxon>
        <taxon>Phytophthora</taxon>
    </lineage>
</organism>
<evidence type="ECO:0000313" key="3">
    <source>
        <dbReference type="EMBL" id="KAE9155059.1"/>
    </source>
</evidence>
<dbReference type="Proteomes" id="UP000440367">
    <property type="component" value="Unassembled WGS sequence"/>
</dbReference>
<dbReference type="Proteomes" id="UP000441208">
    <property type="component" value="Unassembled WGS sequence"/>
</dbReference>
<dbReference type="PANTHER" id="PTHR24559:SF444">
    <property type="entry name" value="REVERSE TRANSCRIPTASE DOMAIN-CONTAINING PROTEIN"/>
    <property type="match status" value="1"/>
</dbReference>
<dbReference type="EMBL" id="QXFZ01000144">
    <property type="protein sequence ID" value="KAE9130437.1"/>
    <property type="molecule type" value="Genomic_DNA"/>
</dbReference>
<comment type="caution">
    <text evidence="1">The sequence shown here is derived from an EMBL/GenBank/DDBJ whole genome shotgun (WGS) entry which is preliminary data.</text>
</comment>
<dbReference type="Proteomes" id="UP000440732">
    <property type="component" value="Unassembled WGS sequence"/>
</dbReference>
<dbReference type="EMBL" id="QXGB01000107">
    <property type="protein sequence ID" value="KAE9230140.1"/>
    <property type="molecule type" value="Genomic_DNA"/>
</dbReference>
<evidence type="ECO:0000313" key="10">
    <source>
        <dbReference type="Proteomes" id="UP000440367"/>
    </source>
</evidence>
<dbReference type="Proteomes" id="UP000437068">
    <property type="component" value="Unassembled WGS sequence"/>
</dbReference>
<dbReference type="EMBL" id="QXGA01000022">
    <property type="protein sequence ID" value="KAE9155059.1"/>
    <property type="molecule type" value="Genomic_DNA"/>
</dbReference>
<evidence type="ECO:0008006" key="13">
    <source>
        <dbReference type="Google" id="ProtNLM"/>
    </source>
</evidence>
<dbReference type="OrthoDB" id="128750at2759"/>
<evidence type="ECO:0000313" key="9">
    <source>
        <dbReference type="Proteomes" id="UP000437068"/>
    </source>
</evidence>
<dbReference type="InterPro" id="IPR043502">
    <property type="entry name" value="DNA/RNA_pol_sf"/>
</dbReference>
<accession>A0A6A3G5G0</accession>
<sequence>MRLAGVCVCERERSLKPNAKPVVARPFPIPRAYYDATRREIQHLVDIGVLKRYSSSMEASPASVVSKKDGSVRLMCDFRKLNEWMQRNFYPTHYAKEMVHSVDMPKYKSVFDH</sequence>
<evidence type="ECO:0000313" key="4">
    <source>
        <dbReference type="EMBL" id="KAE9230140.1"/>
    </source>
</evidence>
<dbReference type="EMBL" id="QXGD01000035">
    <property type="protein sequence ID" value="KAE9256967.1"/>
    <property type="molecule type" value="Genomic_DNA"/>
</dbReference>
<evidence type="ECO:0000313" key="12">
    <source>
        <dbReference type="Proteomes" id="UP000441208"/>
    </source>
</evidence>
<dbReference type="InterPro" id="IPR053134">
    <property type="entry name" value="RNA-dir_DNA_polymerase"/>
</dbReference>
<dbReference type="SUPFAM" id="SSF56672">
    <property type="entry name" value="DNA/RNA polymerases"/>
    <property type="match status" value="1"/>
</dbReference>